<reference evidence="3" key="1">
    <citation type="journal article" date="2011" name="Nat. Commun.">
        <title>Effector diversification within compartments of the Leptosphaeria maculans genome affected by Repeat-Induced Point mutations.</title>
        <authorList>
            <person name="Rouxel T."/>
            <person name="Grandaubert J."/>
            <person name="Hane J.K."/>
            <person name="Hoede C."/>
            <person name="van de Wouw A.P."/>
            <person name="Couloux A."/>
            <person name="Dominguez V."/>
            <person name="Anthouard V."/>
            <person name="Bally P."/>
            <person name="Bourras S."/>
            <person name="Cozijnsen A.J."/>
            <person name="Ciuffetti L.M."/>
            <person name="Degrave A."/>
            <person name="Dilmaghani A."/>
            <person name="Duret L."/>
            <person name="Fudal I."/>
            <person name="Goodwin S.B."/>
            <person name="Gout L."/>
            <person name="Glaser N."/>
            <person name="Linglin J."/>
            <person name="Kema G.H.J."/>
            <person name="Lapalu N."/>
            <person name="Lawrence C.B."/>
            <person name="May K."/>
            <person name="Meyer M."/>
            <person name="Ollivier B."/>
            <person name="Poulain J."/>
            <person name="Schoch C.L."/>
            <person name="Simon A."/>
            <person name="Spatafora J.W."/>
            <person name="Stachowiak A."/>
            <person name="Turgeon B.G."/>
            <person name="Tyler B.M."/>
            <person name="Vincent D."/>
            <person name="Weissenbach J."/>
            <person name="Amselem J."/>
            <person name="Quesneville H."/>
            <person name="Oliver R.P."/>
            <person name="Wincker P."/>
            <person name="Balesdent M.-H."/>
            <person name="Howlett B.J."/>
        </authorList>
    </citation>
    <scope>NUCLEOTIDE SEQUENCE [LARGE SCALE GENOMIC DNA]</scope>
    <source>
        <strain evidence="3">JN3 / isolate v23.1.3 / race Av1-4-5-6-7-8</strain>
    </source>
</reference>
<dbReference type="EMBL" id="FP929127">
    <property type="protein sequence ID" value="CBX95192.1"/>
    <property type="molecule type" value="Genomic_DNA"/>
</dbReference>
<evidence type="ECO:0000313" key="3">
    <source>
        <dbReference type="Proteomes" id="UP000002668"/>
    </source>
</evidence>
<feature type="signal peptide" evidence="1">
    <location>
        <begin position="1"/>
        <end position="20"/>
    </location>
</feature>
<protein>
    <submittedName>
        <fullName evidence="2">Predicted protein</fullName>
    </submittedName>
</protein>
<sequence length="120" mass="13013">MYLPAIVLSSLSLLWPLTAADKHQYCACEKKRAGGIHLGATVGLALQCNNKLQLAQPNGGYWIAHKPGPEHGGPYGLMEIPFTAYARKLVHQLAPVLPAKTLPKLTLMEGNYVGRANVRL</sequence>
<gene>
    <name evidence="2" type="ORF">LEMA_P023440.1</name>
</gene>
<keyword evidence="1" id="KW-0732">Signal</keyword>
<accession>E4ZWY2</accession>
<dbReference type="InParanoid" id="E4ZWY2"/>
<name>E4ZWY2_LEPMJ</name>
<evidence type="ECO:0000313" key="2">
    <source>
        <dbReference type="EMBL" id="CBX95192.1"/>
    </source>
</evidence>
<keyword evidence="3" id="KW-1185">Reference proteome</keyword>
<feature type="chain" id="PRO_5003192217" evidence="1">
    <location>
        <begin position="21"/>
        <end position="120"/>
    </location>
</feature>
<evidence type="ECO:0000256" key="1">
    <source>
        <dbReference type="SAM" id="SignalP"/>
    </source>
</evidence>
<dbReference type="AlphaFoldDB" id="E4ZWY2"/>
<dbReference type="Proteomes" id="UP000002668">
    <property type="component" value="Genome"/>
</dbReference>
<organism evidence="3">
    <name type="scientific">Leptosphaeria maculans (strain JN3 / isolate v23.1.3 / race Av1-4-5-6-7-8)</name>
    <name type="common">Blackleg fungus</name>
    <name type="synonym">Phoma lingam</name>
    <dbReference type="NCBI Taxonomy" id="985895"/>
    <lineage>
        <taxon>Eukaryota</taxon>
        <taxon>Fungi</taxon>
        <taxon>Dikarya</taxon>
        <taxon>Ascomycota</taxon>
        <taxon>Pezizomycotina</taxon>
        <taxon>Dothideomycetes</taxon>
        <taxon>Pleosporomycetidae</taxon>
        <taxon>Pleosporales</taxon>
        <taxon>Pleosporineae</taxon>
        <taxon>Leptosphaeriaceae</taxon>
        <taxon>Plenodomus</taxon>
        <taxon>Plenodomus lingam/Leptosphaeria maculans species complex</taxon>
    </lineage>
</organism>
<dbReference type="HOGENOM" id="CLU_2050085_0_0_1"/>
<proteinExistence type="predicted"/>
<dbReference type="VEuPathDB" id="FungiDB:LEMA_P023440.1"/>